<dbReference type="PANTHER" id="PTHR11538:SF41">
    <property type="entry name" value="PHENYLALANINE--TRNA LIGASE, MITOCHONDRIAL"/>
    <property type="match status" value="1"/>
</dbReference>
<dbReference type="Proteomes" id="UP000886842">
    <property type="component" value="Unassembled WGS sequence"/>
</dbReference>
<dbReference type="PANTHER" id="PTHR11538">
    <property type="entry name" value="PHENYLALANYL-TRNA SYNTHETASE"/>
    <property type="match status" value="1"/>
</dbReference>
<dbReference type="AlphaFoldDB" id="A0A9D1KNN2"/>
<dbReference type="SUPFAM" id="SSF55681">
    <property type="entry name" value="Class II aaRS and biotin synthetases"/>
    <property type="match status" value="1"/>
</dbReference>
<keyword evidence="3" id="KW-0067">ATP-binding</keyword>
<dbReference type="InterPro" id="IPR004188">
    <property type="entry name" value="Phe-tRNA_ligase_II_N"/>
</dbReference>
<evidence type="ECO:0000256" key="5">
    <source>
        <dbReference type="ARBA" id="ARBA00023146"/>
    </source>
</evidence>
<dbReference type="GO" id="GO:0000049">
    <property type="term" value="F:tRNA binding"/>
    <property type="evidence" value="ECO:0007669"/>
    <property type="project" value="InterPro"/>
</dbReference>
<dbReference type="GO" id="GO:0006432">
    <property type="term" value="P:phenylalanyl-tRNA aminoacylation"/>
    <property type="evidence" value="ECO:0007669"/>
    <property type="project" value="InterPro"/>
</dbReference>
<dbReference type="Gene3D" id="3.30.930.10">
    <property type="entry name" value="Bira Bifunctional Protein, Domain 2"/>
    <property type="match status" value="1"/>
</dbReference>
<feature type="compositionally biased region" description="Polar residues" evidence="6">
    <location>
        <begin position="1"/>
        <end position="19"/>
    </location>
</feature>
<dbReference type="InterPro" id="IPR002319">
    <property type="entry name" value="Phenylalanyl-tRNA_Synthase"/>
</dbReference>
<protein>
    <submittedName>
        <fullName evidence="9">Phenylalanine--tRNA ligase subunit alpha</fullName>
        <ecNumber evidence="9">6.1.1.20</ecNumber>
    </submittedName>
</protein>
<sequence length="281" mass="30442">MSGPNTSDDPVEVTPQQSEGVEEMVNQALQAFARATTVAELNQARLDHTGDRSPLALANRGIGALPPEARKEAGQQIGKARGRVNQALTARREEVEAAELEATLAAETVDVTLPVELAPVGAVHPISGLIDKISDVFVAMGWEVAEGPEAEAEWLNFDALNIGPDHPARGETDTLWVDPPESGVVMRTHTSPVQGRTLLDRELPVYVICPGKVYRADEFDATHVPVFHQVEGLCVDKGITLGHLKGTLDHFARAMFGDVKTRIRPNYFPFTEPSAELDLEC</sequence>
<feature type="non-terminal residue" evidence="9">
    <location>
        <position position="281"/>
    </location>
</feature>
<evidence type="ECO:0000256" key="6">
    <source>
        <dbReference type="SAM" id="MobiDB-lite"/>
    </source>
</evidence>
<feature type="domain" description="Phenylalanyl-tRNA synthetase" evidence="7">
    <location>
        <begin position="109"/>
        <end position="281"/>
    </location>
</feature>
<dbReference type="SUPFAM" id="SSF46589">
    <property type="entry name" value="tRNA-binding arm"/>
    <property type="match status" value="1"/>
</dbReference>
<dbReference type="GO" id="GO:0004826">
    <property type="term" value="F:phenylalanine-tRNA ligase activity"/>
    <property type="evidence" value="ECO:0007669"/>
    <property type="project" value="UniProtKB-EC"/>
</dbReference>
<organism evidence="9 10">
    <name type="scientific">Candidatus Avipropionibacterium avicola</name>
    <dbReference type="NCBI Taxonomy" id="2840701"/>
    <lineage>
        <taxon>Bacteria</taxon>
        <taxon>Bacillati</taxon>
        <taxon>Actinomycetota</taxon>
        <taxon>Actinomycetes</taxon>
        <taxon>Propionibacteriales</taxon>
        <taxon>Propionibacteriaceae</taxon>
        <taxon>Propionibacteriaceae incertae sedis</taxon>
        <taxon>Candidatus Avipropionibacterium</taxon>
    </lineage>
</organism>
<dbReference type="GO" id="GO:0005524">
    <property type="term" value="F:ATP binding"/>
    <property type="evidence" value="ECO:0007669"/>
    <property type="project" value="UniProtKB-KW"/>
</dbReference>
<dbReference type="InterPro" id="IPR010978">
    <property type="entry name" value="tRNA-bd_arm"/>
</dbReference>
<comment type="caution">
    <text evidence="9">The sequence shown here is derived from an EMBL/GenBank/DDBJ whole genome shotgun (WGS) entry which is preliminary data.</text>
</comment>
<dbReference type="InterPro" id="IPR045864">
    <property type="entry name" value="aa-tRNA-synth_II/BPL/LPL"/>
</dbReference>
<gene>
    <name evidence="9" type="primary">pheS</name>
    <name evidence="9" type="ORF">IAA98_10355</name>
</gene>
<dbReference type="Pfam" id="PF01409">
    <property type="entry name" value="tRNA-synt_2d"/>
    <property type="match status" value="1"/>
</dbReference>
<evidence type="ECO:0000313" key="9">
    <source>
        <dbReference type="EMBL" id="HIT75977.1"/>
    </source>
</evidence>
<evidence type="ECO:0000256" key="1">
    <source>
        <dbReference type="ARBA" id="ARBA00022598"/>
    </source>
</evidence>
<feature type="domain" description="Phenylalanine-tRNA ligase class II N-terminal" evidence="8">
    <location>
        <begin position="37"/>
        <end position="104"/>
    </location>
</feature>
<keyword evidence="1 9" id="KW-0436">Ligase</keyword>
<evidence type="ECO:0000313" key="10">
    <source>
        <dbReference type="Proteomes" id="UP000886842"/>
    </source>
</evidence>
<dbReference type="CDD" id="cd00496">
    <property type="entry name" value="PheRS_alpha_core"/>
    <property type="match status" value="1"/>
</dbReference>
<keyword evidence="2" id="KW-0547">Nucleotide-binding</keyword>
<dbReference type="GO" id="GO:0005737">
    <property type="term" value="C:cytoplasm"/>
    <property type="evidence" value="ECO:0007669"/>
    <property type="project" value="InterPro"/>
</dbReference>
<evidence type="ECO:0000259" key="8">
    <source>
        <dbReference type="Pfam" id="PF02912"/>
    </source>
</evidence>
<dbReference type="EMBL" id="DVLP01000308">
    <property type="protein sequence ID" value="HIT75977.1"/>
    <property type="molecule type" value="Genomic_DNA"/>
</dbReference>
<keyword evidence="4" id="KW-0648">Protein biosynthesis</keyword>
<keyword evidence="5" id="KW-0030">Aminoacyl-tRNA synthetase</keyword>
<proteinExistence type="predicted"/>
<evidence type="ECO:0000256" key="4">
    <source>
        <dbReference type="ARBA" id="ARBA00022917"/>
    </source>
</evidence>
<dbReference type="Pfam" id="PF02912">
    <property type="entry name" value="Phe_tRNA-synt_N"/>
    <property type="match status" value="1"/>
</dbReference>
<name>A0A9D1KNN2_9ACTN</name>
<evidence type="ECO:0000256" key="2">
    <source>
        <dbReference type="ARBA" id="ARBA00022741"/>
    </source>
</evidence>
<feature type="region of interest" description="Disordered" evidence="6">
    <location>
        <begin position="1"/>
        <end position="20"/>
    </location>
</feature>
<evidence type="ECO:0000259" key="7">
    <source>
        <dbReference type="Pfam" id="PF01409"/>
    </source>
</evidence>
<reference evidence="9" key="2">
    <citation type="journal article" date="2021" name="PeerJ">
        <title>Extensive microbial diversity within the chicken gut microbiome revealed by metagenomics and culture.</title>
        <authorList>
            <person name="Gilroy R."/>
            <person name="Ravi A."/>
            <person name="Getino M."/>
            <person name="Pursley I."/>
            <person name="Horton D.L."/>
            <person name="Alikhan N.F."/>
            <person name="Baker D."/>
            <person name="Gharbi K."/>
            <person name="Hall N."/>
            <person name="Watson M."/>
            <person name="Adriaenssens E.M."/>
            <person name="Foster-Nyarko E."/>
            <person name="Jarju S."/>
            <person name="Secka A."/>
            <person name="Antonio M."/>
            <person name="Oren A."/>
            <person name="Chaudhuri R.R."/>
            <person name="La Ragione R."/>
            <person name="Hildebrand F."/>
            <person name="Pallen M.J."/>
        </authorList>
    </citation>
    <scope>NUCLEOTIDE SEQUENCE</scope>
    <source>
        <strain evidence="9">ChiGjej1B1-24693</strain>
    </source>
</reference>
<dbReference type="EC" id="6.1.1.20" evidence="9"/>
<reference evidence="9" key="1">
    <citation type="submission" date="2020-10" db="EMBL/GenBank/DDBJ databases">
        <authorList>
            <person name="Gilroy R."/>
        </authorList>
    </citation>
    <scope>NUCLEOTIDE SEQUENCE</scope>
    <source>
        <strain evidence="9">ChiGjej1B1-24693</strain>
    </source>
</reference>
<accession>A0A9D1KNN2</accession>
<evidence type="ECO:0000256" key="3">
    <source>
        <dbReference type="ARBA" id="ARBA00022840"/>
    </source>
</evidence>